<feature type="domain" description="Helicase HerA-like C-terminal" evidence="2">
    <location>
        <begin position="9"/>
        <end position="508"/>
    </location>
</feature>
<evidence type="ECO:0000313" key="3">
    <source>
        <dbReference type="EMBL" id="MFM1524153.1"/>
    </source>
</evidence>
<dbReference type="InterPro" id="IPR051162">
    <property type="entry name" value="T4SS_component"/>
</dbReference>
<comment type="caution">
    <text evidence="3">The sequence shown here is derived from an EMBL/GenBank/DDBJ whole genome shotgun (WGS) entry which is preliminary data.</text>
</comment>
<evidence type="ECO:0000256" key="1">
    <source>
        <dbReference type="SAM" id="MobiDB-lite"/>
    </source>
</evidence>
<dbReference type="PANTHER" id="PTHR30121">
    <property type="entry name" value="UNCHARACTERIZED PROTEIN YJGR-RELATED"/>
    <property type="match status" value="1"/>
</dbReference>
<organism evidence="3 4">
    <name type="scientific">Helcococcus bovis</name>
    <dbReference type="NCBI Taxonomy" id="3153252"/>
    <lineage>
        <taxon>Bacteria</taxon>
        <taxon>Bacillati</taxon>
        <taxon>Bacillota</taxon>
        <taxon>Tissierellia</taxon>
        <taxon>Tissierellales</taxon>
        <taxon>Peptoniphilaceae</taxon>
        <taxon>Helcococcus</taxon>
    </lineage>
</organism>
<proteinExistence type="predicted"/>
<reference evidence="3 4" key="1">
    <citation type="journal article" date="2024" name="Front. Microbiol.">
        <title>Pangenomic and biochemical analyses of Helcococcus ovis reveal widespread tetracycline resistance and a novel bacterial species, Helcococcus bovis.</title>
        <authorList>
            <person name="Cunha F."/>
            <person name="Zhai Y."/>
            <person name="Casaro S."/>
            <person name="Jones K.L."/>
            <person name="Hernandez M."/>
            <person name="Bisinotto R.S."/>
            <person name="Kariyawasam S."/>
            <person name="Brown M.B."/>
            <person name="Phillips A."/>
            <person name="Jeong K.C."/>
            <person name="Galvao K.N."/>
        </authorList>
    </citation>
    <scope>NUCLEOTIDE SEQUENCE [LARGE SCALE GENOMIC DNA]</scope>
    <source>
        <strain evidence="3 4">KG197</strain>
    </source>
</reference>
<feature type="region of interest" description="Disordered" evidence="1">
    <location>
        <begin position="455"/>
        <end position="475"/>
    </location>
</feature>
<dbReference type="CDD" id="cd01127">
    <property type="entry name" value="TrwB_TraG_TraD_VirD4"/>
    <property type="match status" value="2"/>
</dbReference>
<dbReference type="EMBL" id="JBFNFH010000001">
    <property type="protein sequence ID" value="MFM1524153.1"/>
    <property type="molecule type" value="Genomic_DNA"/>
</dbReference>
<evidence type="ECO:0000259" key="2">
    <source>
        <dbReference type="Pfam" id="PF05872"/>
    </source>
</evidence>
<dbReference type="InterPro" id="IPR033186">
    <property type="entry name" value="HerA_C"/>
</dbReference>
<dbReference type="InterPro" id="IPR027417">
    <property type="entry name" value="P-loop_NTPase"/>
</dbReference>
<evidence type="ECO:0000313" key="4">
    <source>
        <dbReference type="Proteomes" id="UP001629536"/>
    </source>
</evidence>
<gene>
    <name evidence="3" type="ORF">ABGF40_00525</name>
</gene>
<accession>A0ABW9F588</accession>
<dbReference type="Pfam" id="PF05872">
    <property type="entry name" value="HerA_C"/>
    <property type="match status" value="1"/>
</dbReference>
<dbReference type="RefSeq" id="WP_408105744.1">
    <property type="nucleotide sequence ID" value="NZ_JBFNFH010000001.1"/>
</dbReference>
<dbReference type="Proteomes" id="UP001629536">
    <property type="component" value="Unassembled WGS sequence"/>
</dbReference>
<feature type="compositionally biased region" description="Basic and acidic residues" evidence="1">
    <location>
        <begin position="455"/>
        <end position="473"/>
    </location>
</feature>
<keyword evidence="4" id="KW-1185">Reference proteome</keyword>
<dbReference type="PANTHER" id="PTHR30121:SF6">
    <property type="entry name" value="SLR6007 PROTEIN"/>
    <property type="match status" value="1"/>
</dbReference>
<dbReference type="Gene3D" id="3.40.50.300">
    <property type="entry name" value="P-loop containing nucleotide triphosphate hydrolases"/>
    <property type="match status" value="2"/>
</dbReference>
<protein>
    <submittedName>
        <fullName evidence="3">Helicase HerA-like domain-containing protein</fullName>
    </submittedName>
</protein>
<name>A0ABW9F588_9FIRM</name>
<dbReference type="SUPFAM" id="SSF52540">
    <property type="entry name" value="P-loop containing nucleoside triphosphate hydrolases"/>
    <property type="match status" value="1"/>
</dbReference>
<sequence length="510" mass="57526">MTNSVILGKDLSINLSKLNRHGFITGATGSGKTVTLKVLAEQFAQQGIPVFVSDIKGDISSFIQSGEINDKVKERIDEIGLSEYQNRKYDVEFFDVFQKEGTPLRTTISEMGPILLSKLMGLNDIQEGVLNIAFKLADERKLLLVDTKDLRVILNFVNDNKTELSTIYGNISSASIGAILRSLLVIEEQGGNLFFGEPAFEITDFLKQNASGEGIINVLSSKQLYESPALYSTFLLWLLSELYENMPEVGDLDKPKIVFFFDEAHLLFDSGNKILIDKIEKIVRLIRSKGVSVFFVTQKATDIPEDILAQLGNRIQHSLRAYTPNEQKEVRAIADSFRQDGSMDIVEEILNLKTGEAIVSILDDDSKPTLAKKVLIAPPQSKMGDADKNELIRVINNSSLYEKYGESVDNESAFEILTAEKEKKALEIEQAKLEEENRKEQERLQKDQEKLLKEQEKENQRIIKEQQREETRKSNKTTMFERFTNNLIGSVGRSVGREIIRGIFGSIRKK</sequence>